<dbReference type="GO" id="GO:1990604">
    <property type="term" value="C:IRE1-TRAF2-ASK1 complex"/>
    <property type="evidence" value="ECO:0007669"/>
    <property type="project" value="TreeGrafter"/>
</dbReference>
<accession>A0AA88DPG9</accession>
<sequence length="237" mass="27413">MFTIDSGTSGWTAPEKLTGGHQKREMDMFSLGCVLFYCVTRGRHPFGDHDERDRNIKDKYIKNLNLIQHIPEAFDLIPSLLENKLEKRPKAAKVLDHPLFWDSEKRLSFLSDTSVQVGKNSVLSKALEDTAHTVLGTKRILGIKMVRGWNNKVDNKIYVKGGYDFSRVTGLLRLIQIMFTNREQLPQAIQTLIRPSYEGIDDYFTSRFPMLLIEVYKVVDKYCKEEKHFSKYFTVAN</sequence>
<keyword evidence="2" id="KW-0547">Nucleotide-binding</keyword>
<dbReference type="InterPro" id="IPR038357">
    <property type="entry name" value="KEN_sf"/>
</dbReference>
<name>A0AA88DPG9_FICCA</name>
<dbReference type="SUPFAM" id="SSF56112">
    <property type="entry name" value="Protein kinase-like (PK-like)"/>
    <property type="match status" value="1"/>
</dbReference>
<dbReference type="InterPro" id="IPR045133">
    <property type="entry name" value="IRE1/2-like"/>
</dbReference>
<keyword evidence="3" id="KW-0067">ATP-binding</keyword>
<dbReference type="PANTHER" id="PTHR13954">
    <property type="entry name" value="IRE1-RELATED"/>
    <property type="match status" value="1"/>
</dbReference>
<reference evidence="6" key="1">
    <citation type="submission" date="2023-07" db="EMBL/GenBank/DDBJ databases">
        <title>draft genome sequence of fig (Ficus carica).</title>
        <authorList>
            <person name="Takahashi T."/>
            <person name="Nishimura K."/>
        </authorList>
    </citation>
    <scope>NUCLEOTIDE SEQUENCE</scope>
</reference>
<feature type="domain" description="KEN" evidence="5">
    <location>
        <begin position="103"/>
        <end position="235"/>
    </location>
</feature>
<dbReference type="EMBL" id="BTGU01000084">
    <property type="protein sequence ID" value="GMN59124.1"/>
    <property type="molecule type" value="Genomic_DNA"/>
</dbReference>
<gene>
    <name evidence="6" type="ORF">TIFTF001_028220</name>
</gene>
<dbReference type="Gene3D" id="1.20.1440.180">
    <property type="entry name" value="KEN domain"/>
    <property type="match status" value="1"/>
</dbReference>
<dbReference type="Gramene" id="FCD_00007270-RA">
    <property type="protein sequence ID" value="FCD_00007270-RA:cds"/>
    <property type="gene ID" value="FCD_00007270"/>
</dbReference>
<dbReference type="GO" id="GO:0036498">
    <property type="term" value="P:IRE1-mediated unfolded protein response"/>
    <property type="evidence" value="ECO:0007669"/>
    <property type="project" value="TreeGrafter"/>
</dbReference>
<evidence type="ECO:0000259" key="4">
    <source>
        <dbReference type="PROSITE" id="PS50011"/>
    </source>
</evidence>
<dbReference type="GO" id="GO:0006397">
    <property type="term" value="P:mRNA processing"/>
    <property type="evidence" value="ECO:0007669"/>
    <property type="project" value="InterPro"/>
</dbReference>
<keyword evidence="7" id="KW-1185">Reference proteome</keyword>
<organism evidence="6 7">
    <name type="scientific">Ficus carica</name>
    <name type="common">Common fig</name>
    <dbReference type="NCBI Taxonomy" id="3494"/>
    <lineage>
        <taxon>Eukaryota</taxon>
        <taxon>Viridiplantae</taxon>
        <taxon>Streptophyta</taxon>
        <taxon>Embryophyta</taxon>
        <taxon>Tracheophyta</taxon>
        <taxon>Spermatophyta</taxon>
        <taxon>Magnoliopsida</taxon>
        <taxon>eudicotyledons</taxon>
        <taxon>Gunneridae</taxon>
        <taxon>Pentapetalae</taxon>
        <taxon>rosids</taxon>
        <taxon>fabids</taxon>
        <taxon>Rosales</taxon>
        <taxon>Moraceae</taxon>
        <taxon>Ficeae</taxon>
        <taxon>Ficus</taxon>
    </lineage>
</organism>
<dbReference type="InterPro" id="IPR000719">
    <property type="entry name" value="Prot_kinase_dom"/>
</dbReference>
<dbReference type="GO" id="GO:0004521">
    <property type="term" value="F:RNA endonuclease activity"/>
    <property type="evidence" value="ECO:0007669"/>
    <property type="project" value="InterPro"/>
</dbReference>
<dbReference type="PANTHER" id="PTHR13954:SF6">
    <property type="entry name" value="NON-SPECIFIC SERINE_THREONINE PROTEIN KINASE"/>
    <property type="match status" value="1"/>
</dbReference>
<proteinExistence type="predicted"/>
<dbReference type="PROSITE" id="PS51392">
    <property type="entry name" value="KEN"/>
    <property type="match status" value="1"/>
</dbReference>
<evidence type="ECO:0000313" key="7">
    <source>
        <dbReference type="Proteomes" id="UP001187192"/>
    </source>
</evidence>
<dbReference type="Proteomes" id="UP001187192">
    <property type="component" value="Unassembled WGS sequence"/>
</dbReference>
<evidence type="ECO:0000256" key="2">
    <source>
        <dbReference type="ARBA" id="ARBA00022741"/>
    </source>
</evidence>
<dbReference type="PROSITE" id="PS50011">
    <property type="entry name" value="PROTEIN_KINASE_DOM"/>
    <property type="match status" value="1"/>
</dbReference>
<dbReference type="Pfam" id="PF06479">
    <property type="entry name" value="Ribonuc_2-5A"/>
    <property type="match status" value="1"/>
</dbReference>
<evidence type="ECO:0000259" key="5">
    <source>
        <dbReference type="PROSITE" id="PS51392"/>
    </source>
</evidence>
<dbReference type="InterPro" id="IPR010513">
    <property type="entry name" value="KEN_dom"/>
</dbReference>
<dbReference type="GO" id="GO:0051082">
    <property type="term" value="F:unfolded protein binding"/>
    <property type="evidence" value="ECO:0007669"/>
    <property type="project" value="TreeGrafter"/>
</dbReference>
<dbReference type="GO" id="GO:0004674">
    <property type="term" value="F:protein serine/threonine kinase activity"/>
    <property type="evidence" value="ECO:0007669"/>
    <property type="project" value="InterPro"/>
</dbReference>
<comment type="caution">
    <text evidence="6">The sequence shown here is derived from an EMBL/GenBank/DDBJ whole genome shotgun (WGS) entry which is preliminary data.</text>
</comment>
<feature type="domain" description="Protein kinase" evidence="4">
    <location>
        <begin position="1"/>
        <end position="100"/>
    </location>
</feature>
<evidence type="ECO:0000256" key="1">
    <source>
        <dbReference type="ARBA" id="ARBA00022729"/>
    </source>
</evidence>
<dbReference type="InterPro" id="IPR011009">
    <property type="entry name" value="Kinase-like_dom_sf"/>
</dbReference>
<protein>
    <submittedName>
        <fullName evidence="6">Uncharacterized protein</fullName>
    </submittedName>
</protein>
<dbReference type="Pfam" id="PF00069">
    <property type="entry name" value="Pkinase"/>
    <property type="match status" value="1"/>
</dbReference>
<keyword evidence="1" id="KW-0732">Signal</keyword>
<dbReference type="Gene3D" id="1.10.510.10">
    <property type="entry name" value="Transferase(Phosphotransferase) domain 1"/>
    <property type="match status" value="1"/>
</dbReference>
<dbReference type="AlphaFoldDB" id="A0AA88DPG9"/>
<evidence type="ECO:0000256" key="3">
    <source>
        <dbReference type="ARBA" id="ARBA00022840"/>
    </source>
</evidence>
<dbReference type="GO" id="GO:0005524">
    <property type="term" value="F:ATP binding"/>
    <property type="evidence" value="ECO:0007669"/>
    <property type="project" value="UniProtKB-KW"/>
</dbReference>
<evidence type="ECO:0000313" key="6">
    <source>
        <dbReference type="EMBL" id="GMN59124.1"/>
    </source>
</evidence>